<reference evidence="1 2" key="1">
    <citation type="submission" date="2012-10" db="EMBL/GenBank/DDBJ databases">
        <title>Genome sequencing of Tanticharoenia sakaeratensis NBRC 103193.</title>
        <authorList>
            <person name="Azuma Y."/>
            <person name="Hadano H."/>
            <person name="Hirakawa H."/>
            <person name="Matsushita K."/>
        </authorList>
    </citation>
    <scope>NUCLEOTIDE SEQUENCE [LARGE SCALE GENOMIC DNA]</scope>
    <source>
        <strain evidence="1 2">NBRC 103193</strain>
    </source>
</reference>
<proteinExistence type="predicted"/>
<accession>A0A0D6MQ02</accession>
<dbReference type="EMBL" id="BALE01000048">
    <property type="protein sequence ID" value="GAN55470.1"/>
    <property type="molecule type" value="Genomic_DNA"/>
</dbReference>
<evidence type="ECO:0000313" key="2">
    <source>
        <dbReference type="Proteomes" id="UP000032679"/>
    </source>
</evidence>
<name>A0A0D6MQ02_9PROT</name>
<evidence type="ECO:0000313" key="1">
    <source>
        <dbReference type="EMBL" id="GAN55470.1"/>
    </source>
</evidence>
<sequence length="165" mass="18020">MGRVCSICTHPRRRDIDRLLVNPTLSMREVAQAIPGVGEKSLERHRNNHLMPRIQKAEGLTREEVGEAVGLVGQMDELRERAMELLDKAEDSGDLRTAIAAIREARGVLDSLARLSGEGSRPGTVINVFNAPAWVSVQTNIMAALMPFPDARQAVVKALEGVTSD</sequence>
<protein>
    <submittedName>
        <fullName evidence="1">Uncharacterized protein</fullName>
    </submittedName>
</protein>
<dbReference type="Proteomes" id="UP000032679">
    <property type="component" value="Unassembled WGS sequence"/>
</dbReference>
<keyword evidence="2" id="KW-1185">Reference proteome</keyword>
<dbReference type="RefSeq" id="WP_148506019.1">
    <property type="nucleotide sequence ID" value="NZ_BALE01000048.1"/>
</dbReference>
<comment type="caution">
    <text evidence="1">The sequence shown here is derived from an EMBL/GenBank/DDBJ whole genome shotgun (WGS) entry which is preliminary data.</text>
</comment>
<dbReference type="AlphaFoldDB" id="A0A0D6MQ02"/>
<dbReference type="STRING" id="1231623.Tasa_048_095"/>
<gene>
    <name evidence="1" type="ORF">Tasa_048_095</name>
</gene>
<organism evidence="1 2">
    <name type="scientific">Tanticharoenia sakaeratensis NBRC 103193</name>
    <dbReference type="NCBI Taxonomy" id="1231623"/>
    <lineage>
        <taxon>Bacteria</taxon>
        <taxon>Pseudomonadati</taxon>
        <taxon>Pseudomonadota</taxon>
        <taxon>Alphaproteobacteria</taxon>
        <taxon>Acetobacterales</taxon>
        <taxon>Acetobacteraceae</taxon>
        <taxon>Tanticharoenia</taxon>
    </lineage>
</organism>
<dbReference type="OrthoDB" id="7272418at2"/>